<dbReference type="InterPro" id="IPR036921">
    <property type="entry name" value="PurM-like_N_sf"/>
</dbReference>
<name>A0A371IN77_9FIRM</name>
<dbReference type="SMART" id="SM01211">
    <property type="entry name" value="GATase_5"/>
    <property type="match status" value="1"/>
</dbReference>
<keyword evidence="6" id="KW-0460">Magnesium</keyword>
<evidence type="ECO:0000256" key="5">
    <source>
        <dbReference type="ARBA" id="ARBA00022840"/>
    </source>
</evidence>
<dbReference type="GO" id="GO:0046872">
    <property type="term" value="F:metal ion binding"/>
    <property type="evidence" value="ECO:0007669"/>
    <property type="project" value="UniProtKB-KW"/>
</dbReference>
<dbReference type="Pfam" id="PF02769">
    <property type="entry name" value="AIRS_C"/>
    <property type="match status" value="1"/>
</dbReference>
<dbReference type="EMBL" id="MBEW02000003">
    <property type="protein sequence ID" value="RDY21900.1"/>
    <property type="molecule type" value="Genomic_DNA"/>
</dbReference>
<dbReference type="InterPro" id="IPR041609">
    <property type="entry name" value="PurL_linker"/>
</dbReference>
<evidence type="ECO:0000313" key="11">
    <source>
        <dbReference type="Proteomes" id="UP000093352"/>
    </source>
</evidence>
<reference evidence="10 11" key="1">
    <citation type="journal article" date="2016" name="Genome Announc.">
        <title>Draft Genome Sequence of Criibacterium bergeronii gen. nov., sp. nov., Strain CCRI-22567T, Isolated from a Vaginal Sample from a Woman with Bacterial Vaginosis.</title>
        <authorList>
            <person name="Maheux A.F."/>
            <person name="Berube E."/>
            <person name="Boudreau D.K."/>
            <person name="Raymond F."/>
            <person name="Corbeil J."/>
            <person name="Roy P.H."/>
            <person name="Boissinot M."/>
            <person name="Omar R.F."/>
        </authorList>
    </citation>
    <scope>NUCLEOTIDE SEQUENCE [LARGE SCALE GENOMIC DNA]</scope>
    <source>
        <strain evidence="10 11">CCRI-22567</strain>
    </source>
</reference>
<gene>
    <name evidence="10" type="ORF">BBG48_002170</name>
</gene>
<dbReference type="Gene3D" id="3.90.650.10">
    <property type="entry name" value="PurM-like C-terminal domain"/>
    <property type="match status" value="1"/>
</dbReference>
<organism evidence="10 11">
    <name type="scientific">Criibacterium bergeronii</name>
    <dbReference type="NCBI Taxonomy" id="1871336"/>
    <lineage>
        <taxon>Bacteria</taxon>
        <taxon>Bacillati</taxon>
        <taxon>Bacillota</taxon>
        <taxon>Clostridia</taxon>
        <taxon>Peptostreptococcales</taxon>
        <taxon>Filifactoraceae</taxon>
        <taxon>Criibacterium</taxon>
    </lineage>
</organism>
<dbReference type="EC" id="6.3.5.3" evidence="10"/>
<keyword evidence="5" id="KW-0067">ATP-binding</keyword>
<keyword evidence="3" id="KW-0547">Nucleotide-binding</keyword>
<dbReference type="InterPro" id="IPR036676">
    <property type="entry name" value="PurM-like_C_sf"/>
</dbReference>
<dbReference type="Pfam" id="PF13507">
    <property type="entry name" value="GATase_5"/>
    <property type="match status" value="1"/>
</dbReference>
<keyword evidence="4" id="KW-0658">Purine biosynthesis</keyword>
<dbReference type="CDD" id="cd02204">
    <property type="entry name" value="PurL_repeat2"/>
    <property type="match status" value="1"/>
</dbReference>
<sequence>MVYQVYVEKKQDYANEASKLLSDIKNFLNINEIENVRVLNRYYLENISQEIFEYAKYNILSEKQLDNVTESLEVDCDNIFAVEFLPGQFDQRANSAVQCIQLVHQTSDILVDTAKVYMLYGKISNEDLSRIKTYLINPVEKRESSLEKPSTIIRKYDKPEKVRILDDFLKLNDDGLKNMLENYSFAMDFYDLKMCQNYFKEEKRNPTITELRVIDTYWSDHCRHTTFNTVIDSVEFDDELLKATYEDYLKTRAALNIKKPITLMDMGTIAAKYLKRNGKLDKLDESDEINACTVKVNIEVNGKNEDYLLLFKNETHNHPTEIEPFGGAATCIGGAIRDPLSGRAYVYAAMRVTGASNPLSDIKDVLPGKLSQRQIITGAASGYSSYGNQIGVATGIVDEIYHDGYTAKHMEIGAVIGSVKAENVVRINPTAGDVVILIGGATGKDGIGGATGSSKSHNQDSVSNSGGEVQKGNAPEERKIQRFFANPVVSKMIKKCNDFGAGGVCVAVGELADGLDIYLDQVPKKYEGLDATELAISESQERMAVVIDKNDLENFIKEAEKENIKAVKVADVKAEPNLTMTWQGDTVVDIKRSFLDTNGASKHTTAVLKLGNIKGNKTNDNFINSYKNVLSDLNVCSNRGLGEMFDSTIGKGTVLMPFGGKYQKTPIQAMVQKIYVQNGETDDCSIMSWGYNPFISEKSPFKGAYLAVVESLCKLVATGTSYKDVYLTFQEYFEKLGENPNSWGKVVSALLGAFKAQKEFGVAAIGGKDSMSGSFEDIHVPPTLVSFAVTTDKAENIITPEFKTSGHQVVYIEVEKDKNGLPDAGKLIQNFNKIHELVKQGKIISMYTTGIYGISQAIYKMCIGNNIGFKFSEEILIDEIFADNYGSFVCEVTQEINLGKVIGTTSKETAIVYKKDILDLSKLSEIYEGKLDSVYSMKSGKKFTEIKDYETGKYEYKKTNIKVAKPTVIIPVFPGTNCETDSAKAVETSGMKADIVVVNNMNPENIKKSIENLASHIKNAQMIFIPGGFSAGDEPDGSGKFITSFMKNEIIKQEVNSLLHNRDGLMLGICNGFQALIKMGVFENGKISEITENSPTLTFNNISRHQSKIVRTKIVSNSSPFLQGVNIGDIISVPISHGEGKFVASEEIVKELFSNGQVITQYVDLCGNPTYEEQYNPNGSMYAIEGITSKDGRILGKMGHCERVGKNLYKNVYGNYDIKLFESAFKYFN</sequence>
<dbReference type="Gene3D" id="3.30.1330.10">
    <property type="entry name" value="PurM-like, N-terminal domain"/>
    <property type="match status" value="2"/>
</dbReference>
<feature type="compositionally biased region" description="Polar residues" evidence="7">
    <location>
        <begin position="453"/>
        <end position="467"/>
    </location>
</feature>
<feature type="domain" description="PurM-like C-terminal" evidence="8">
    <location>
        <begin position="431"/>
        <end position="582"/>
    </location>
</feature>
<dbReference type="PROSITE" id="PS51273">
    <property type="entry name" value="GATASE_TYPE_1"/>
    <property type="match status" value="1"/>
</dbReference>
<dbReference type="NCBIfam" id="TIGR01857">
    <property type="entry name" value="FGAM-synthase"/>
    <property type="match status" value="1"/>
</dbReference>
<dbReference type="Gene3D" id="3.40.50.880">
    <property type="match status" value="1"/>
</dbReference>
<evidence type="ECO:0000256" key="1">
    <source>
        <dbReference type="ARBA" id="ARBA00022598"/>
    </source>
</evidence>
<accession>A0A371IN77</accession>
<dbReference type="CDD" id="cd02203">
    <property type="entry name" value="PurL_repeat1"/>
    <property type="match status" value="1"/>
</dbReference>
<dbReference type="InterPro" id="IPR029062">
    <property type="entry name" value="Class_I_gatase-like"/>
</dbReference>
<comment type="caution">
    <text evidence="10">The sequence shown here is derived from an EMBL/GenBank/DDBJ whole genome shotgun (WGS) entry which is preliminary data.</text>
</comment>
<dbReference type="GO" id="GO:0005524">
    <property type="term" value="F:ATP binding"/>
    <property type="evidence" value="ECO:0007669"/>
    <property type="project" value="UniProtKB-KW"/>
</dbReference>
<evidence type="ECO:0000256" key="3">
    <source>
        <dbReference type="ARBA" id="ARBA00022741"/>
    </source>
</evidence>
<dbReference type="GO" id="GO:0006164">
    <property type="term" value="P:purine nucleotide biosynthetic process"/>
    <property type="evidence" value="ECO:0007669"/>
    <property type="project" value="UniProtKB-KW"/>
</dbReference>
<evidence type="ECO:0000313" key="10">
    <source>
        <dbReference type="EMBL" id="RDY21900.1"/>
    </source>
</evidence>
<dbReference type="InterPro" id="IPR010918">
    <property type="entry name" value="PurM-like_C_dom"/>
</dbReference>
<dbReference type="PANTHER" id="PTHR10099:SF1">
    <property type="entry name" value="PHOSPHORIBOSYLFORMYLGLYCINAMIDINE SYNTHASE"/>
    <property type="match status" value="1"/>
</dbReference>
<evidence type="ECO:0000256" key="4">
    <source>
        <dbReference type="ARBA" id="ARBA00022755"/>
    </source>
</evidence>
<dbReference type="SUPFAM" id="SSF52317">
    <property type="entry name" value="Class I glutamine amidotransferase-like"/>
    <property type="match status" value="1"/>
</dbReference>
<feature type="region of interest" description="Disordered" evidence="7">
    <location>
        <begin position="448"/>
        <end position="476"/>
    </location>
</feature>
<dbReference type="SUPFAM" id="SSF55326">
    <property type="entry name" value="PurM N-terminal domain-like"/>
    <property type="match status" value="2"/>
</dbReference>
<protein>
    <submittedName>
        <fullName evidence="10">Phosphoribosylformylglycinamidine synthase</fullName>
        <ecNumber evidence="10">6.3.5.3</ecNumber>
    </submittedName>
</protein>
<dbReference type="GO" id="GO:0004642">
    <property type="term" value="F:phosphoribosylformylglycinamidine synthase activity"/>
    <property type="evidence" value="ECO:0007669"/>
    <property type="project" value="UniProtKB-EC"/>
</dbReference>
<evidence type="ECO:0000256" key="7">
    <source>
        <dbReference type="SAM" id="MobiDB-lite"/>
    </source>
</evidence>
<keyword evidence="11" id="KW-1185">Reference proteome</keyword>
<feature type="domain" description="Phosphoribosylformylglycinamidine synthase linker" evidence="9">
    <location>
        <begin position="181"/>
        <end position="224"/>
    </location>
</feature>
<keyword evidence="1 10" id="KW-0436">Ligase</keyword>
<dbReference type="SUPFAM" id="SSF56042">
    <property type="entry name" value="PurM C-terminal domain-like"/>
    <property type="match status" value="2"/>
</dbReference>
<proteinExistence type="predicted"/>
<dbReference type="GO" id="GO:0005737">
    <property type="term" value="C:cytoplasm"/>
    <property type="evidence" value="ECO:0007669"/>
    <property type="project" value="TreeGrafter"/>
</dbReference>
<evidence type="ECO:0000259" key="9">
    <source>
        <dbReference type="Pfam" id="PF18072"/>
    </source>
</evidence>
<dbReference type="Proteomes" id="UP000093352">
    <property type="component" value="Unassembled WGS sequence"/>
</dbReference>
<dbReference type="InterPro" id="IPR010141">
    <property type="entry name" value="FGAM_synthase"/>
</dbReference>
<evidence type="ECO:0000259" key="8">
    <source>
        <dbReference type="Pfam" id="PF02769"/>
    </source>
</evidence>
<dbReference type="FunFam" id="3.30.1330.10:FF:000013">
    <property type="entry name" value="Phosphoribosylformylglycinamidine synthase"/>
    <property type="match status" value="1"/>
</dbReference>
<dbReference type="STRING" id="1871336.BBG48_07255"/>
<dbReference type="Pfam" id="PF18072">
    <property type="entry name" value="FGAR-AT_linker"/>
    <property type="match status" value="1"/>
</dbReference>
<dbReference type="RefSeq" id="WP_068914200.1">
    <property type="nucleotide sequence ID" value="NZ_MBEW02000003.1"/>
</dbReference>
<dbReference type="AlphaFoldDB" id="A0A371IN77"/>
<evidence type="ECO:0000256" key="6">
    <source>
        <dbReference type="ARBA" id="ARBA00022842"/>
    </source>
</evidence>
<keyword evidence="2" id="KW-0479">Metal-binding</keyword>
<dbReference type="PANTHER" id="PTHR10099">
    <property type="entry name" value="PHOSPHORIBOSYLFORMYLGLYCINAMIDINE SYNTHASE"/>
    <property type="match status" value="1"/>
</dbReference>
<evidence type="ECO:0000256" key="2">
    <source>
        <dbReference type="ARBA" id="ARBA00022723"/>
    </source>
</evidence>